<reference evidence="1 2" key="1">
    <citation type="submission" date="2023-11" db="EMBL/GenBank/DDBJ databases">
        <title>Plant-associative lifestyle of Vibrio porteresiae and its evolutionary dynamics.</title>
        <authorList>
            <person name="Rameshkumar N."/>
            <person name="Kirti K."/>
        </authorList>
    </citation>
    <scope>NUCLEOTIDE SEQUENCE [LARGE SCALE GENOMIC DNA]</scope>
    <source>
        <strain evidence="1 2">MSSRF30</strain>
    </source>
</reference>
<gene>
    <name evidence="1" type="ORF">R8Z52_12445</name>
</gene>
<proteinExistence type="predicted"/>
<name>A0ABZ0Q956_9VIBR</name>
<protein>
    <submittedName>
        <fullName evidence="1">Uncharacterized protein</fullName>
    </submittedName>
</protein>
<accession>A0ABZ0Q956</accession>
<dbReference type="RefSeq" id="WP_261892744.1">
    <property type="nucleotide sequence ID" value="NZ_AP024895.1"/>
</dbReference>
<keyword evidence="2" id="KW-1185">Reference proteome</keyword>
<sequence length="101" mass="11168">MSVQEKSLLIVKLTTPLTLEQTDEIQDRINRGLADLNVACVICPLESEIQFHQPIGELIDALKNQTVALNNLASSNIAIVDEISAFQDEEPVDELKIPQTL</sequence>
<dbReference type="EMBL" id="CP138203">
    <property type="protein sequence ID" value="WPC72934.1"/>
    <property type="molecule type" value="Genomic_DNA"/>
</dbReference>
<organism evidence="1 2">
    <name type="scientific">Vibrio porteresiae DSM 19223</name>
    <dbReference type="NCBI Taxonomy" id="1123496"/>
    <lineage>
        <taxon>Bacteria</taxon>
        <taxon>Pseudomonadati</taxon>
        <taxon>Pseudomonadota</taxon>
        <taxon>Gammaproteobacteria</taxon>
        <taxon>Vibrionales</taxon>
        <taxon>Vibrionaceae</taxon>
        <taxon>Vibrio</taxon>
    </lineage>
</organism>
<evidence type="ECO:0000313" key="1">
    <source>
        <dbReference type="EMBL" id="WPC72934.1"/>
    </source>
</evidence>
<evidence type="ECO:0000313" key="2">
    <source>
        <dbReference type="Proteomes" id="UP001304071"/>
    </source>
</evidence>
<dbReference type="Proteomes" id="UP001304071">
    <property type="component" value="Chromosome 1"/>
</dbReference>